<dbReference type="PRINTS" id="PR00722">
    <property type="entry name" value="CHYMOTRYPSIN"/>
</dbReference>
<evidence type="ECO:0000313" key="7">
    <source>
        <dbReference type="Proteomes" id="UP001286313"/>
    </source>
</evidence>
<dbReference type="PROSITE" id="PS50240">
    <property type="entry name" value="TRYPSIN_DOM"/>
    <property type="match status" value="1"/>
</dbReference>
<keyword evidence="4" id="KW-0472">Membrane</keyword>
<evidence type="ECO:0000256" key="3">
    <source>
        <dbReference type="ARBA" id="ARBA00023157"/>
    </source>
</evidence>
<dbReference type="Gene3D" id="2.40.10.10">
    <property type="entry name" value="Trypsin-like serine proteases"/>
    <property type="match status" value="2"/>
</dbReference>
<proteinExistence type="predicted"/>
<dbReference type="PANTHER" id="PTHR24258:SF129">
    <property type="entry name" value="LP15124P-RELATED"/>
    <property type="match status" value="1"/>
</dbReference>
<dbReference type="GO" id="GO:0004252">
    <property type="term" value="F:serine-type endopeptidase activity"/>
    <property type="evidence" value="ECO:0007669"/>
    <property type="project" value="InterPro"/>
</dbReference>
<dbReference type="InterPro" id="IPR001254">
    <property type="entry name" value="Trypsin_dom"/>
</dbReference>
<keyword evidence="2" id="KW-0964">Secreted</keyword>
<dbReference type="SUPFAM" id="SSF50494">
    <property type="entry name" value="Trypsin-like serine proteases"/>
    <property type="match status" value="1"/>
</dbReference>
<dbReference type="PANTHER" id="PTHR24258">
    <property type="entry name" value="SERINE PROTEASE-RELATED"/>
    <property type="match status" value="1"/>
</dbReference>
<feature type="domain" description="Peptidase S1" evidence="5">
    <location>
        <begin position="547"/>
        <end position="792"/>
    </location>
</feature>
<dbReference type="GO" id="GO:0006508">
    <property type="term" value="P:proteolysis"/>
    <property type="evidence" value="ECO:0007669"/>
    <property type="project" value="InterPro"/>
</dbReference>
<reference evidence="6" key="1">
    <citation type="submission" date="2023-10" db="EMBL/GenBank/DDBJ databases">
        <title>Genome assemblies of two species of porcelain crab, Petrolisthes cinctipes and Petrolisthes manimaculis (Anomura: Porcellanidae).</title>
        <authorList>
            <person name="Angst P."/>
        </authorList>
    </citation>
    <scope>NUCLEOTIDE SEQUENCE</scope>
    <source>
        <strain evidence="6">PB745_01</strain>
        <tissue evidence="6">Gill</tissue>
    </source>
</reference>
<name>A0AAE1KRU1_PETCI</name>
<dbReference type="InterPro" id="IPR009003">
    <property type="entry name" value="Peptidase_S1_PA"/>
</dbReference>
<feature type="transmembrane region" description="Helical" evidence="4">
    <location>
        <begin position="60"/>
        <end position="78"/>
    </location>
</feature>
<protein>
    <recommendedName>
        <fullName evidence="5">Peptidase S1 domain-containing protein</fullName>
    </recommendedName>
</protein>
<organism evidence="6 7">
    <name type="scientific">Petrolisthes cinctipes</name>
    <name type="common">Flat porcelain crab</name>
    <dbReference type="NCBI Taxonomy" id="88211"/>
    <lineage>
        <taxon>Eukaryota</taxon>
        <taxon>Metazoa</taxon>
        <taxon>Ecdysozoa</taxon>
        <taxon>Arthropoda</taxon>
        <taxon>Crustacea</taxon>
        <taxon>Multicrustacea</taxon>
        <taxon>Malacostraca</taxon>
        <taxon>Eumalacostraca</taxon>
        <taxon>Eucarida</taxon>
        <taxon>Decapoda</taxon>
        <taxon>Pleocyemata</taxon>
        <taxon>Anomura</taxon>
        <taxon>Galatheoidea</taxon>
        <taxon>Porcellanidae</taxon>
        <taxon>Petrolisthes</taxon>
    </lineage>
</organism>
<accession>A0AAE1KRU1</accession>
<dbReference type="Pfam" id="PF18322">
    <property type="entry name" value="CLIP_1"/>
    <property type="match status" value="1"/>
</dbReference>
<dbReference type="CDD" id="cd00190">
    <property type="entry name" value="Tryp_SPc"/>
    <property type="match status" value="1"/>
</dbReference>
<keyword evidence="4" id="KW-0812">Transmembrane</keyword>
<dbReference type="InterPro" id="IPR041515">
    <property type="entry name" value="PPAF-2-like_Clip"/>
</dbReference>
<dbReference type="InterPro" id="IPR018114">
    <property type="entry name" value="TRYPSIN_HIS"/>
</dbReference>
<dbReference type="Proteomes" id="UP001286313">
    <property type="component" value="Unassembled WGS sequence"/>
</dbReference>
<evidence type="ECO:0000256" key="2">
    <source>
        <dbReference type="ARBA" id="ARBA00022525"/>
    </source>
</evidence>
<dbReference type="EMBL" id="JAWQEG010000974">
    <property type="protein sequence ID" value="KAK3883581.1"/>
    <property type="molecule type" value="Genomic_DNA"/>
</dbReference>
<comment type="subcellular location">
    <subcellularLocation>
        <location evidence="1">Secreted</location>
    </subcellularLocation>
</comment>
<dbReference type="GO" id="GO:0005576">
    <property type="term" value="C:extracellular region"/>
    <property type="evidence" value="ECO:0007669"/>
    <property type="project" value="UniProtKB-SubCell"/>
</dbReference>
<comment type="caution">
    <text evidence="6">The sequence shown here is derived from an EMBL/GenBank/DDBJ whole genome shotgun (WGS) entry which is preliminary data.</text>
</comment>
<evidence type="ECO:0000256" key="1">
    <source>
        <dbReference type="ARBA" id="ARBA00004613"/>
    </source>
</evidence>
<dbReference type="Pfam" id="PF00089">
    <property type="entry name" value="Trypsin"/>
    <property type="match status" value="1"/>
</dbReference>
<evidence type="ECO:0000313" key="6">
    <source>
        <dbReference type="EMBL" id="KAK3883581.1"/>
    </source>
</evidence>
<dbReference type="InterPro" id="IPR043504">
    <property type="entry name" value="Peptidase_S1_PA_chymotrypsin"/>
</dbReference>
<dbReference type="InterPro" id="IPR001314">
    <property type="entry name" value="Peptidase_S1A"/>
</dbReference>
<keyword evidence="4" id="KW-1133">Transmembrane helix</keyword>
<dbReference type="SMART" id="SM00020">
    <property type="entry name" value="Tryp_SPc"/>
    <property type="match status" value="1"/>
</dbReference>
<sequence length="810" mass="86079">MSRTEVRWFLEVSVSAVKLLPAALCYPSSPFSSKVYKQLAGLLSPVLLTPAVYKMRTVDLVRNVVVVALAFVFAPVVAQVQGVINNAAGVWQGECDVHNLCVLGSQCRGGVINTSGAGLIDVRFGPTGTPCTIQDPIHHGEPGVCCRLPDPLPHLSCPVGHQCVPDHTCPGHVPTLPDGSQASCYLNTLTGDVGVCCGTGGGGVSQPPVGCPATQVCVTREQCTPQGSVNTDGAGIFDPRLILSCQLQQGSIVIEGVCCNPPALPEPVYQCPGTGTHSCLPRQSCRGGIITDTYNNEQTCYIGTEPSGVCCEGPVTSCAADSSFFCAPSGTCQGGKVTDPYGGHLPCYVGGTNAVGECCETPVPVDTCSTPGTNILCVDKQSCFGTIAVNAYNYEQTCYTDVGTGVCCVAPEPLQTCASGFTCNTPELCHGDPATISTLPDCYVTNTVVGKCCQPIPPVVIPIDVCPGQSVCLPEILCLGEILDTTNAYHPYTNTASEWTRCRSSGTGLVGPGVCCRNPSAPPPNLPPPASQCGVRNYGLDERIQNINPNNYEAQFGEFPWQSIIFFTNFTFKCGASIVSDEWLLTAAHCVDGYAPQDLRVRLGEWKVDSYDEPGQYEDVYIQSIVVHELYNDPDKNLFNDIALLKLTAPINFQYHINTVCVPNPDQIFYGATRCYATGWGKDAFDGGRYQVTMKKVDLPLVPRDQCQRDLRNTRLGKFFKLHESFLCAGGEAGKDACEGDGGGPLVCQDPATGNYVVTGITAWGIGCGQQSIPGVYVDVQYFRGWMDHQIFGAGGLQQQGGGGISYGKK</sequence>
<gene>
    <name evidence="6" type="ORF">Pcinc_012084</name>
</gene>
<evidence type="ECO:0000259" key="5">
    <source>
        <dbReference type="PROSITE" id="PS50240"/>
    </source>
</evidence>
<dbReference type="FunFam" id="2.40.10.10:FF:000038">
    <property type="entry name" value="Serine protease"/>
    <property type="match status" value="1"/>
</dbReference>
<evidence type="ECO:0000256" key="4">
    <source>
        <dbReference type="SAM" id="Phobius"/>
    </source>
</evidence>
<keyword evidence="7" id="KW-1185">Reference proteome</keyword>
<dbReference type="PROSITE" id="PS00134">
    <property type="entry name" value="TRYPSIN_HIS"/>
    <property type="match status" value="1"/>
</dbReference>
<dbReference type="AlphaFoldDB" id="A0AAE1KRU1"/>
<keyword evidence="3" id="KW-1015">Disulfide bond</keyword>